<keyword evidence="2" id="KW-0067">ATP-binding</keyword>
<evidence type="ECO:0000313" key="3">
    <source>
        <dbReference type="Proteomes" id="UP001339911"/>
    </source>
</evidence>
<accession>A0ABU7SBW7</accession>
<organism evidence="2 3">
    <name type="scientific">Plantactinospora veratri</name>
    <dbReference type="NCBI Taxonomy" id="1436122"/>
    <lineage>
        <taxon>Bacteria</taxon>
        <taxon>Bacillati</taxon>
        <taxon>Actinomycetota</taxon>
        <taxon>Actinomycetes</taxon>
        <taxon>Micromonosporales</taxon>
        <taxon>Micromonosporaceae</taxon>
        <taxon>Plantactinospora</taxon>
    </lineage>
</organism>
<proteinExistence type="predicted"/>
<evidence type="ECO:0000259" key="1">
    <source>
        <dbReference type="Pfam" id="PF13521"/>
    </source>
</evidence>
<dbReference type="Pfam" id="PF13521">
    <property type="entry name" value="AAA_28"/>
    <property type="match status" value="1"/>
</dbReference>
<dbReference type="Proteomes" id="UP001339911">
    <property type="component" value="Unassembled WGS sequence"/>
</dbReference>
<dbReference type="EMBL" id="JAZGQL010000007">
    <property type="protein sequence ID" value="MEE6307433.1"/>
    <property type="molecule type" value="Genomic_DNA"/>
</dbReference>
<name>A0ABU7SBW7_9ACTN</name>
<keyword evidence="2" id="KW-0547">Nucleotide-binding</keyword>
<keyword evidence="3" id="KW-1185">Reference proteome</keyword>
<dbReference type="Gene3D" id="3.40.50.300">
    <property type="entry name" value="P-loop containing nucleotide triphosphate hydrolases"/>
    <property type="match status" value="1"/>
</dbReference>
<dbReference type="InterPro" id="IPR027417">
    <property type="entry name" value="P-loop_NTPase"/>
</dbReference>
<feature type="domain" description="NadR/Ttd14 AAA" evidence="1">
    <location>
        <begin position="2"/>
        <end position="168"/>
    </location>
</feature>
<dbReference type="SUPFAM" id="SSF52540">
    <property type="entry name" value="P-loop containing nucleoside triphosphate hydrolases"/>
    <property type="match status" value="1"/>
</dbReference>
<protein>
    <submittedName>
        <fullName evidence="2">ATP-binding protein</fullName>
    </submittedName>
</protein>
<dbReference type="GO" id="GO:0005524">
    <property type="term" value="F:ATP binding"/>
    <property type="evidence" value="ECO:0007669"/>
    <property type="project" value="UniProtKB-KW"/>
</dbReference>
<dbReference type="RefSeq" id="WP_331207734.1">
    <property type="nucleotide sequence ID" value="NZ_JAZGQL010000007.1"/>
</dbReference>
<reference evidence="2 3" key="1">
    <citation type="submission" date="2024-01" db="EMBL/GenBank/DDBJ databases">
        <title>Genome insights into Plantactinospora veratri sp. nov.</title>
        <authorList>
            <person name="Wang L."/>
        </authorList>
    </citation>
    <scope>NUCLEOTIDE SEQUENCE [LARGE SCALE GENOMIC DNA]</scope>
    <source>
        <strain evidence="2 3">NEAU-FHS4</strain>
    </source>
</reference>
<dbReference type="InterPro" id="IPR038727">
    <property type="entry name" value="NadR/Ttd14_AAA_dom"/>
</dbReference>
<gene>
    <name evidence="2" type="ORF">V1634_11415</name>
</gene>
<comment type="caution">
    <text evidence="2">The sequence shown here is derived from an EMBL/GenBank/DDBJ whole genome shotgun (WGS) entry which is preliminary data.</text>
</comment>
<evidence type="ECO:0000313" key="2">
    <source>
        <dbReference type="EMBL" id="MEE6307433.1"/>
    </source>
</evidence>
<sequence length="194" mass="21697">MRVAFTGSSSTGKSTLAAALMKVESFRCLAPRYLPSEGKEILSEFGFTGLDSMTQDQTAFYELAYFARKVGREVDVDSFLTDRSFVDVAAYWLERDAAGRGAYIESLLVEPCRRLAHNYDLHFVLPMGMIPFEEDGRRSSDGEFHARIDARIRRLLDQWGIAHVEVTEAELPGRVEIVLKALGQQGTDVPPEIS</sequence>